<dbReference type="OrthoDB" id="6244546at2759"/>
<feature type="compositionally biased region" description="Basic and acidic residues" evidence="1">
    <location>
        <begin position="85"/>
        <end position="109"/>
    </location>
</feature>
<proteinExistence type="predicted"/>
<dbReference type="Proteomes" id="UP000019149">
    <property type="component" value="Unassembled WGS sequence"/>
</dbReference>
<feature type="compositionally biased region" description="Basic and acidic residues" evidence="1">
    <location>
        <begin position="52"/>
        <end position="73"/>
    </location>
</feature>
<dbReference type="RefSeq" id="XP_024351670.1">
    <property type="nucleotide sequence ID" value="XM_024493917.1"/>
</dbReference>
<evidence type="ECO:0000313" key="2">
    <source>
        <dbReference type="EMBL" id="EUB60474.1"/>
    </source>
</evidence>
<name>W6V372_ECHGR</name>
<protein>
    <submittedName>
        <fullName evidence="2">Uncharacterized protein</fullName>
    </submittedName>
</protein>
<gene>
    <name evidence="2" type="ORF">EGR_04668</name>
</gene>
<dbReference type="AlphaFoldDB" id="W6V372"/>
<dbReference type="OMA" id="KRRVINC"/>
<evidence type="ECO:0000313" key="3">
    <source>
        <dbReference type="Proteomes" id="UP000019149"/>
    </source>
</evidence>
<dbReference type="GeneID" id="36340383"/>
<evidence type="ECO:0000256" key="1">
    <source>
        <dbReference type="SAM" id="MobiDB-lite"/>
    </source>
</evidence>
<dbReference type="CTD" id="36340383"/>
<reference evidence="2 3" key="1">
    <citation type="journal article" date="2013" name="Nat. Genet.">
        <title>The genome of the hydatid tapeworm Echinococcus granulosus.</title>
        <authorList>
            <person name="Zheng H."/>
            <person name="Zhang W."/>
            <person name="Zhang L."/>
            <person name="Zhang Z."/>
            <person name="Li J."/>
            <person name="Lu G."/>
            <person name="Zhu Y."/>
            <person name="Wang Y."/>
            <person name="Huang Y."/>
            <person name="Liu J."/>
            <person name="Kang H."/>
            <person name="Chen J."/>
            <person name="Wang L."/>
            <person name="Chen A."/>
            <person name="Yu S."/>
            <person name="Gao Z."/>
            <person name="Jin L."/>
            <person name="Gu W."/>
            <person name="Wang Z."/>
            <person name="Zhao L."/>
            <person name="Shi B."/>
            <person name="Wen H."/>
            <person name="Lin R."/>
            <person name="Jones M.K."/>
            <person name="Brejova B."/>
            <person name="Vinar T."/>
            <person name="Zhao G."/>
            <person name="McManus D.P."/>
            <person name="Chen Z."/>
            <person name="Zhou Y."/>
            <person name="Wang S."/>
        </authorList>
    </citation>
    <scope>NUCLEOTIDE SEQUENCE [LARGE SCALE GENOMIC DNA]</scope>
</reference>
<dbReference type="EMBL" id="APAU02000030">
    <property type="protein sequence ID" value="EUB60474.1"/>
    <property type="molecule type" value="Genomic_DNA"/>
</dbReference>
<dbReference type="KEGG" id="egl:EGR_04668"/>
<keyword evidence="3" id="KW-1185">Reference proteome</keyword>
<accession>W6V372</accession>
<sequence>MVLIKPIKPASQLKLEAAGAPKRTLLSLVQRKKSEHQGELDLSPLDVIRMRLMEQRKQSEETSENRTSTDKHAITPPPAESESEEVFKYKDEEKDNSFKTATEEEDHKQEEKNLIEIYFIHMTETTEFHSLWPMLSGRTTKNHKCKLEIGPKTLLNETYCEIQSSTEDLAFNTNAKTATSSPDRLKKIFADRQSHRSLAEQKVSDWLLKYRSYTHIPPKDMSDVPENIWAPLDIDRSSKNNAASALGRAGCGSRVAEPRIKRRVINCSKGRPSRLPSASHAVSFSPTKIWDGKGHQPYFFEPPYRKAESCLRTREESKRLTALKSIENYMNVSRGLLKGSRLMS</sequence>
<feature type="region of interest" description="Disordered" evidence="1">
    <location>
        <begin position="52"/>
        <end position="109"/>
    </location>
</feature>
<comment type="caution">
    <text evidence="2">The sequence shown here is derived from an EMBL/GenBank/DDBJ whole genome shotgun (WGS) entry which is preliminary data.</text>
</comment>
<organism evidence="2 3">
    <name type="scientific">Echinococcus granulosus</name>
    <name type="common">Hydatid tapeworm</name>
    <dbReference type="NCBI Taxonomy" id="6210"/>
    <lineage>
        <taxon>Eukaryota</taxon>
        <taxon>Metazoa</taxon>
        <taxon>Spiralia</taxon>
        <taxon>Lophotrochozoa</taxon>
        <taxon>Platyhelminthes</taxon>
        <taxon>Cestoda</taxon>
        <taxon>Eucestoda</taxon>
        <taxon>Cyclophyllidea</taxon>
        <taxon>Taeniidae</taxon>
        <taxon>Echinococcus</taxon>
        <taxon>Echinococcus granulosus group</taxon>
    </lineage>
</organism>